<feature type="compositionally biased region" description="Polar residues" evidence="6">
    <location>
        <begin position="953"/>
        <end position="966"/>
    </location>
</feature>
<evidence type="ECO:0000259" key="7">
    <source>
        <dbReference type="PROSITE" id="PS50157"/>
    </source>
</evidence>
<feature type="region of interest" description="Disordered" evidence="6">
    <location>
        <begin position="259"/>
        <end position="283"/>
    </location>
</feature>
<dbReference type="AlphaFoldDB" id="A0A8T2NLN5"/>
<keyword evidence="3 5" id="KW-0863">Zinc-finger</keyword>
<feature type="domain" description="C2H2-type" evidence="7">
    <location>
        <begin position="797"/>
        <end position="824"/>
    </location>
</feature>
<feature type="compositionally biased region" description="Basic and acidic residues" evidence="6">
    <location>
        <begin position="231"/>
        <end position="242"/>
    </location>
</feature>
<feature type="domain" description="C2H2-type" evidence="7">
    <location>
        <begin position="825"/>
        <end position="852"/>
    </location>
</feature>
<dbReference type="PANTHER" id="PTHR24403:SF74">
    <property type="entry name" value="ZINC FINGER PROTEIN 507"/>
    <property type="match status" value="1"/>
</dbReference>
<dbReference type="InterPro" id="IPR050688">
    <property type="entry name" value="Zinc_finger/UBP_domain"/>
</dbReference>
<sequence>PRHFESSVRERDHFYCKGEKHKVFHVLKPKITESCWMSMEETSSVALLVPHTREQQDPAFTPERGVAVGTHLHDESGKQQRQATDSLIQVIEKLSKIVEKRPRRCTLSGKKRPHLTCTASVPLTESKVGEIGDTPSKKAKTTESPMAGTPQEGDPQVEYYQLEGAQDSCGHRSVTCYQCSLCRFISPALSQLKEHLQQHDDQENDVILVCSECCFTSRQQEELEAHIREHLSSGDGDAKDPSSDPQDGVGKEQEYLAGKAASVPVSAEDEEAKVGGDGGEPERKKWYSYEQYGMYRCLICSYVCGQQRMLKTHAWKHAGLVDCSYPIFEDESPERPSTQLPTPTEEALVVLTSVGGPAETLHAAPSFQIKLCPSAPEPQEKPAEEPEEADAPKGPVAEEPVLEVQVTTEQEPEPEQEPPGLDSLLSSAQKIISCSPNSAGHVNVIVERLPGAEEPVASKPFLLSPDGEAGKRLLEGEEEEEEPQPVYFEEEEVVIGWCNGETQQQTGATDGVNDALATDENVPPARRRTHSESLRLHSLAAEALVAMPMRAPELVKASIKSIVELSTGGPGGVGQRLMEIASAGDELASVGDATGATLVGLDLQAPPRDGSSEGPAKTGISTSLLTVIEKLRERTDQNASDEDILKELQDNAQSQPSGGEGAAVPEGNLVEFIPDSERPYRCRLCRYSSGNKGYIKQHLRVHRQRQPYQCPICEHIAQDSKDLESHMINHCKTRMYHCKQCSETFYYKSQLRNHERDRHGLGDSAAALVPVTETVAAGEESEEKAADEEASSIQKIYKCDVCDYTSSTYVGVRNHRRIHNSDKPYRCCSCDFATTNMNSLKSHMRRHPQEHQAVQLLEQYRCSMCGYVCSHPPSLKSHMWKHAGDKNYNYEQVNKAINEAISQSSRSPSIPQKATAVVEQACMVSSAVEKATPKLDPTVAISMDSGGVAFPGTSTEALQRPPQDSGTVEKVGGHPRPGMEYCVLLFCCCICNFESPSKEQLMEHMKDHEGEIISIILNKEQQGVQAAVPSAEH</sequence>
<proteinExistence type="predicted"/>
<evidence type="ECO:0000313" key="8">
    <source>
        <dbReference type="EMBL" id="KAG9341305.1"/>
    </source>
</evidence>
<feature type="region of interest" description="Disordered" evidence="6">
    <location>
        <begin position="372"/>
        <end position="397"/>
    </location>
</feature>
<dbReference type="Proteomes" id="UP000824540">
    <property type="component" value="Unassembled WGS sequence"/>
</dbReference>
<keyword evidence="1" id="KW-0479">Metal-binding</keyword>
<keyword evidence="2" id="KW-0677">Repeat</keyword>
<evidence type="ECO:0000256" key="3">
    <source>
        <dbReference type="ARBA" id="ARBA00022771"/>
    </source>
</evidence>
<accession>A0A8T2NLN5</accession>
<evidence type="ECO:0000256" key="6">
    <source>
        <dbReference type="SAM" id="MobiDB-lite"/>
    </source>
</evidence>
<organism evidence="8 9">
    <name type="scientific">Albula glossodonta</name>
    <name type="common">roundjaw bonefish</name>
    <dbReference type="NCBI Taxonomy" id="121402"/>
    <lineage>
        <taxon>Eukaryota</taxon>
        <taxon>Metazoa</taxon>
        <taxon>Chordata</taxon>
        <taxon>Craniata</taxon>
        <taxon>Vertebrata</taxon>
        <taxon>Euteleostomi</taxon>
        <taxon>Actinopterygii</taxon>
        <taxon>Neopterygii</taxon>
        <taxon>Teleostei</taxon>
        <taxon>Albuliformes</taxon>
        <taxon>Albulidae</taxon>
        <taxon>Albula</taxon>
    </lineage>
</organism>
<gene>
    <name evidence="8" type="ORF">JZ751_019407</name>
</gene>
<feature type="region of interest" description="Disordered" evidence="6">
    <location>
        <begin position="231"/>
        <end position="250"/>
    </location>
</feature>
<protein>
    <recommendedName>
        <fullName evidence="7">C2H2-type domain-containing protein</fullName>
    </recommendedName>
</protein>
<evidence type="ECO:0000256" key="4">
    <source>
        <dbReference type="ARBA" id="ARBA00022833"/>
    </source>
</evidence>
<dbReference type="Gene3D" id="3.30.160.60">
    <property type="entry name" value="Classic Zinc Finger"/>
    <property type="match status" value="5"/>
</dbReference>
<dbReference type="FunFam" id="3.30.160.60:FF:000884">
    <property type="entry name" value="Zinc finger protein 507"/>
    <property type="match status" value="1"/>
</dbReference>
<dbReference type="OrthoDB" id="10066771at2759"/>
<feature type="region of interest" description="Disordered" evidence="6">
    <location>
        <begin position="403"/>
        <end position="422"/>
    </location>
</feature>
<name>A0A8T2NLN5_9TELE</name>
<evidence type="ECO:0000313" key="9">
    <source>
        <dbReference type="Proteomes" id="UP000824540"/>
    </source>
</evidence>
<feature type="domain" description="C2H2-type" evidence="7">
    <location>
        <begin position="680"/>
        <end position="707"/>
    </location>
</feature>
<dbReference type="PROSITE" id="PS50157">
    <property type="entry name" value="ZINC_FINGER_C2H2_2"/>
    <property type="match status" value="5"/>
</dbReference>
<comment type="caution">
    <text evidence="8">The sequence shown here is derived from an EMBL/GenBank/DDBJ whole genome shotgun (WGS) entry which is preliminary data.</text>
</comment>
<dbReference type="GO" id="GO:0005634">
    <property type="term" value="C:nucleus"/>
    <property type="evidence" value="ECO:0007669"/>
    <property type="project" value="TreeGrafter"/>
</dbReference>
<dbReference type="PANTHER" id="PTHR24403">
    <property type="entry name" value="ZINC FINGER PROTEIN"/>
    <property type="match status" value="1"/>
</dbReference>
<evidence type="ECO:0000256" key="1">
    <source>
        <dbReference type="ARBA" id="ARBA00022723"/>
    </source>
</evidence>
<dbReference type="GO" id="GO:0008270">
    <property type="term" value="F:zinc ion binding"/>
    <property type="evidence" value="ECO:0007669"/>
    <property type="project" value="UniProtKB-KW"/>
</dbReference>
<evidence type="ECO:0000256" key="2">
    <source>
        <dbReference type="ARBA" id="ARBA00022737"/>
    </source>
</evidence>
<dbReference type="InterPro" id="IPR013087">
    <property type="entry name" value="Znf_C2H2_type"/>
</dbReference>
<evidence type="ECO:0000256" key="5">
    <source>
        <dbReference type="PROSITE-ProRule" id="PRU00042"/>
    </source>
</evidence>
<feature type="non-terminal residue" evidence="8">
    <location>
        <position position="1"/>
    </location>
</feature>
<dbReference type="GO" id="GO:0045944">
    <property type="term" value="P:positive regulation of transcription by RNA polymerase II"/>
    <property type="evidence" value="ECO:0007669"/>
    <property type="project" value="TreeGrafter"/>
</dbReference>
<dbReference type="SUPFAM" id="SSF57667">
    <property type="entry name" value="beta-beta-alpha zinc fingers"/>
    <property type="match status" value="4"/>
</dbReference>
<dbReference type="PROSITE" id="PS00028">
    <property type="entry name" value="ZINC_FINGER_C2H2_1"/>
    <property type="match status" value="3"/>
</dbReference>
<reference evidence="8" key="1">
    <citation type="thesis" date="2021" institute="BYU ScholarsArchive" country="Provo, UT, USA">
        <title>Applications of and Algorithms for Genome Assembly and Genomic Analyses with an Emphasis on Marine Teleosts.</title>
        <authorList>
            <person name="Pickett B.D."/>
        </authorList>
    </citation>
    <scope>NUCLEOTIDE SEQUENCE</scope>
    <source>
        <strain evidence="8">HI-2016</strain>
    </source>
</reference>
<keyword evidence="4" id="KW-0862">Zinc</keyword>
<dbReference type="SMART" id="SM00355">
    <property type="entry name" value="ZnF_C2H2"/>
    <property type="match status" value="10"/>
</dbReference>
<dbReference type="InterPro" id="IPR036236">
    <property type="entry name" value="Znf_C2H2_sf"/>
</dbReference>
<feature type="domain" description="C2H2-type" evidence="7">
    <location>
        <begin position="860"/>
        <end position="887"/>
    </location>
</feature>
<feature type="domain" description="C2H2-type" evidence="7">
    <location>
        <begin position="736"/>
        <end position="759"/>
    </location>
</feature>
<keyword evidence="9" id="KW-1185">Reference proteome</keyword>
<dbReference type="EMBL" id="JAFBMS010000036">
    <property type="protein sequence ID" value="KAG9341305.1"/>
    <property type="molecule type" value="Genomic_DNA"/>
</dbReference>
<feature type="region of interest" description="Disordered" evidence="6">
    <location>
        <begin position="953"/>
        <end position="972"/>
    </location>
</feature>
<feature type="region of interest" description="Disordered" evidence="6">
    <location>
        <begin position="127"/>
        <end position="153"/>
    </location>
</feature>